<feature type="compositionally biased region" description="Low complexity" evidence="4">
    <location>
        <begin position="338"/>
        <end position="356"/>
    </location>
</feature>
<protein>
    <submittedName>
        <fullName evidence="6">AraC family transcriptional regulator</fullName>
    </submittedName>
</protein>
<feature type="region of interest" description="Disordered" evidence="4">
    <location>
        <begin position="328"/>
        <end position="356"/>
    </location>
</feature>
<dbReference type="InterPro" id="IPR009057">
    <property type="entry name" value="Homeodomain-like_sf"/>
</dbReference>
<feature type="domain" description="HTH araC/xylS-type" evidence="5">
    <location>
        <begin position="234"/>
        <end position="332"/>
    </location>
</feature>
<dbReference type="PROSITE" id="PS01124">
    <property type="entry name" value="HTH_ARAC_FAMILY_2"/>
    <property type="match status" value="1"/>
</dbReference>
<dbReference type="Pfam" id="PF12625">
    <property type="entry name" value="Arabinose_bd"/>
    <property type="match status" value="1"/>
</dbReference>
<keyword evidence="2" id="KW-0238">DNA-binding</keyword>
<accession>A0A3A6PGP4</accession>
<evidence type="ECO:0000259" key="5">
    <source>
        <dbReference type="PROSITE" id="PS01124"/>
    </source>
</evidence>
<dbReference type="Pfam" id="PF12833">
    <property type="entry name" value="HTH_18"/>
    <property type="match status" value="1"/>
</dbReference>
<dbReference type="InterPro" id="IPR018060">
    <property type="entry name" value="HTH_AraC"/>
</dbReference>
<keyword evidence="3" id="KW-0804">Transcription</keyword>
<sequence>MSEASVAISMVFPVMKTIVHKGFHAEEFCRHASFDPALLQDVEARIPGSELKRLMLEAASYTGDEHFGLHQGLIMEFADMGLLGYVMMHSKTVGDALAAYQRYNVILCSGFQLGWEVQGEDFLLTMKLDDGGGSSRHCMEDMASSLYCMIGKLSNRHIALREVRFSHEAPSELEPYYSVFGLSPSFGCESNCLRMSKETLEYPVIYSDPRLLSLFESIVQETKDGMTAAGGLQEQIMHWMRKTLPNRYPTLQHTAEQFGMSVRTLQHKLKSENTTFNDLSVQVRKELAMGYLRNRNTSVGDIAYALHFSEPSAFQSAFKKWTGMTPGQYRANPETAEAEAAGYPSAPGAAGSNPAS</sequence>
<evidence type="ECO:0000256" key="2">
    <source>
        <dbReference type="ARBA" id="ARBA00023125"/>
    </source>
</evidence>
<keyword evidence="7" id="KW-1185">Reference proteome</keyword>
<keyword evidence="1" id="KW-0805">Transcription regulation</keyword>
<comment type="caution">
    <text evidence="6">The sequence shown here is derived from an EMBL/GenBank/DDBJ whole genome shotgun (WGS) entry which is preliminary data.</text>
</comment>
<name>A0A3A6PGP4_9BACL</name>
<organism evidence="6 7">
    <name type="scientific">Paenibacillus pinisoli</name>
    <dbReference type="NCBI Taxonomy" id="1276110"/>
    <lineage>
        <taxon>Bacteria</taxon>
        <taxon>Bacillati</taxon>
        <taxon>Bacillota</taxon>
        <taxon>Bacilli</taxon>
        <taxon>Bacillales</taxon>
        <taxon>Paenibacillaceae</taxon>
        <taxon>Paenibacillus</taxon>
    </lineage>
</organism>
<dbReference type="InterPro" id="IPR032687">
    <property type="entry name" value="AraC-type_N"/>
</dbReference>
<dbReference type="OrthoDB" id="5582699at2"/>
<dbReference type="SUPFAM" id="SSF46689">
    <property type="entry name" value="Homeodomain-like"/>
    <property type="match status" value="1"/>
</dbReference>
<dbReference type="SMART" id="SM00342">
    <property type="entry name" value="HTH_ARAC"/>
    <property type="match status" value="1"/>
</dbReference>
<evidence type="ECO:0000256" key="3">
    <source>
        <dbReference type="ARBA" id="ARBA00023163"/>
    </source>
</evidence>
<evidence type="ECO:0000256" key="1">
    <source>
        <dbReference type="ARBA" id="ARBA00023015"/>
    </source>
</evidence>
<reference evidence="6 7" key="1">
    <citation type="submission" date="2018-09" db="EMBL/GenBank/DDBJ databases">
        <title>Paenibacillus aracenensis nov. sp. isolated from a cave in southern Spain.</title>
        <authorList>
            <person name="Jurado V."/>
            <person name="Gutierrez-Patricio S."/>
            <person name="Gonzalez-Pimentel J.L."/>
            <person name="Miller A.Z."/>
            <person name="Laiz L."/>
            <person name="Saiz-Jimenez C."/>
        </authorList>
    </citation>
    <scope>NUCLEOTIDE SEQUENCE [LARGE SCALE GENOMIC DNA]</scope>
    <source>
        <strain evidence="6 7">JCM 19203</strain>
    </source>
</reference>
<dbReference type="AlphaFoldDB" id="A0A3A6PGP4"/>
<dbReference type="GO" id="GO:0000976">
    <property type="term" value="F:transcription cis-regulatory region binding"/>
    <property type="evidence" value="ECO:0007669"/>
    <property type="project" value="TreeGrafter"/>
</dbReference>
<dbReference type="PANTHER" id="PTHR47894:SF1">
    <property type="entry name" value="HTH-TYPE TRANSCRIPTIONAL REGULATOR VQSM"/>
    <property type="match status" value="1"/>
</dbReference>
<dbReference type="GO" id="GO:0003700">
    <property type="term" value="F:DNA-binding transcription factor activity"/>
    <property type="evidence" value="ECO:0007669"/>
    <property type="project" value="InterPro"/>
</dbReference>
<dbReference type="EMBL" id="QXQB01000004">
    <property type="protein sequence ID" value="RJX38088.1"/>
    <property type="molecule type" value="Genomic_DNA"/>
</dbReference>
<dbReference type="GO" id="GO:0005829">
    <property type="term" value="C:cytosol"/>
    <property type="evidence" value="ECO:0007669"/>
    <property type="project" value="TreeGrafter"/>
</dbReference>
<gene>
    <name evidence="6" type="ORF">D3P09_18635</name>
</gene>
<dbReference type="PANTHER" id="PTHR47894">
    <property type="entry name" value="HTH-TYPE TRANSCRIPTIONAL REGULATOR GADX"/>
    <property type="match status" value="1"/>
</dbReference>
<dbReference type="Gene3D" id="1.10.10.60">
    <property type="entry name" value="Homeodomain-like"/>
    <property type="match status" value="1"/>
</dbReference>
<dbReference type="Proteomes" id="UP000267798">
    <property type="component" value="Unassembled WGS sequence"/>
</dbReference>
<evidence type="ECO:0000313" key="6">
    <source>
        <dbReference type="EMBL" id="RJX38088.1"/>
    </source>
</evidence>
<evidence type="ECO:0000256" key="4">
    <source>
        <dbReference type="SAM" id="MobiDB-lite"/>
    </source>
</evidence>
<evidence type="ECO:0000313" key="7">
    <source>
        <dbReference type="Proteomes" id="UP000267798"/>
    </source>
</evidence>
<proteinExistence type="predicted"/>